<dbReference type="Proteomes" id="UP000320773">
    <property type="component" value="Unassembled WGS sequence"/>
</dbReference>
<dbReference type="RefSeq" id="WP_089080732.1">
    <property type="nucleotide sequence ID" value="NZ_VFPJ01000001.1"/>
</dbReference>
<accession>A0A543G270</accession>
<dbReference type="EMBL" id="VFPJ01000001">
    <property type="protein sequence ID" value="TQM40193.1"/>
    <property type="molecule type" value="Genomic_DNA"/>
</dbReference>
<gene>
    <name evidence="1" type="ORF">BC670_1066</name>
</gene>
<protein>
    <submittedName>
        <fullName evidence="1">Uncharacterized protein</fullName>
    </submittedName>
</protein>
<evidence type="ECO:0000313" key="2">
    <source>
        <dbReference type="Proteomes" id="UP000320773"/>
    </source>
</evidence>
<proteinExistence type="predicted"/>
<organism evidence="1 2">
    <name type="scientific">Flavobacterium branchiophilum</name>
    <dbReference type="NCBI Taxonomy" id="55197"/>
    <lineage>
        <taxon>Bacteria</taxon>
        <taxon>Pseudomonadati</taxon>
        <taxon>Bacteroidota</taxon>
        <taxon>Flavobacteriia</taxon>
        <taxon>Flavobacteriales</taxon>
        <taxon>Flavobacteriaceae</taxon>
        <taxon>Flavobacterium</taxon>
    </lineage>
</organism>
<evidence type="ECO:0000313" key="1">
    <source>
        <dbReference type="EMBL" id="TQM40193.1"/>
    </source>
</evidence>
<dbReference type="AlphaFoldDB" id="A0A543G270"/>
<name>A0A543G270_9FLAO</name>
<reference evidence="1 2" key="1">
    <citation type="submission" date="2019-06" db="EMBL/GenBank/DDBJ databases">
        <title>Genomic Encyclopedia of Archaeal and Bacterial Type Strains, Phase II (KMG-II): from individual species to whole genera.</title>
        <authorList>
            <person name="Goeker M."/>
        </authorList>
    </citation>
    <scope>NUCLEOTIDE SEQUENCE [LARGE SCALE GENOMIC DNA]</scope>
    <source>
        <strain evidence="1 2">DSM 24789</strain>
    </source>
</reference>
<sequence length="377" mass="43536">MKNTYLPINWTDGVKLTKDHFINNYFNFIATTNDYSSVRLNNYNYGIIEEDTDTSFEMETKANNANLEVSLKKCHCIAKNGHLIVFNADIYGEDFPQASLFGSSLDPNATDTYYVIVSVNPYNLIPVGIPDPEVVPLHHPNAAPEIKLHIINKNEVNAAFLEGYFLILKKYNFKNGVFDEDTKYIPPVSKLKNNKLLIDFNKNATMELEQIYDFSIKIHKKNIHNSMNNKLVLNTFSLCEKIIGFYTDAIFFLRNRALEEPPIFMLEKMVILSNSLMATLSLMDEKEKEMLLQYYYEWVDVKPSELLQVISQSNGATYDHNDIYQTLEKIDQFIGIIKKLWKKLSELEYIGVRKENIVISEETKTAAPKSRTWSILD</sequence>
<comment type="caution">
    <text evidence="1">The sequence shown here is derived from an EMBL/GenBank/DDBJ whole genome shotgun (WGS) entry which is preliminary data.</text>
</comment>